<dbReference type="InterPro" id="IPR013976">
    <property type="entry name" value="HDOD"/>
</dbReference>
<evidence type="ECO:0008006" key="7">
    <source>
        <dbReference type="Google" id="ProtNLM"/>
    </source>
</evidence>
<accession>A0A135L4J1</accession>
<dbReference type="Gene3D" id="3.40.50.2300">
    <property type="match status" value="1"/>
</dbReference>
<dbReference type="Pfam" id="PF00072">
    <property type="entry name" value="Response_reg"/>
    <property type="match status" value="1"/>
</dbReference>
<proteinExistence type="predicted"/>
<dbReference type="PROSITE" id="PS50110">
    <property type="entry name" value="RESPONSE_REGULATORY"/>
    <property type="match status" value="1"/>
</dbReference>
<keyword evidence="1 2" id="KW-0597">Phosphoprotein</keyword>
<gene>
    <name evidence="5" type="ORF">U473_07390</name>
</gene>
<dbReference type="InterPro" id="IPR050595">
    <property type="entry name" value="Bact_response_regulator"/>
</dbReference>
<dbReference type="PANTHER" id="PTHR44591:SF19">
    <property type="entry name" value="TWO-COMPONENT RESPONSE REGULATOR-RELATED"/>
    <property type="match status" value="1"/>
</dbReference>
<sequence length="397" mass="46570">MKNILFVDDEKSILNSLRRLFIHEEYGVFLAENGNEALSILASENIDLLITDMKMPVMNGYELLKEVYKKYPKLIRIILSGFAEKEIIMKSIRENLAFFYLLKPWDNDHMINLINRLFYLKDILEQKNLLRFVEIYGDAFPSLYSNEKELRLKLVDKAEIEEIIKIIERDPSTTLRVLYFVNSAYGIKTGSVKKALNYLNLNDLENILFRDWYDSLDDAITQKNIGLIVNHSILTNKIVHYIYQELLCKNIDLQYDSVGLLCNIGGLILQSAFTNEYTDLITDAKEKKETIEKLEEKTFKMTSQEVGGYLLSWWGLPDPLIESASYLHKPLCDNIRNKELVYILHLANYYSWKFFGLVPYELNRKVFDLLGLKERNLEQMVHKIAITFIEEKQKRDL</sequence>
<reference evidence="5 6" key="1">
    <citation type="submission" date="2016-02" db="EMBL/GenBank/DDBJ databases">
        <title>Draft Genome for Tepidibacillus decaturensis nov. sp. Strain Z9, an Anaerobic, Moderately Thermophilic and Heterotrophic Bacterium from Deep Subsurface of the Illinois Basin, USA.</title>
        <authorList>
            <person name="Dong Y."/>
            <person name="Chang J.Y."/>
            <person name="Sanford R."/>
            <person name="Fouke B.W."/>
        </authorList>
    </citation>
    <scope>NUCLEOTIDE SEQUENCE [LARGE SCALE GENOMIC DNA]</scope>
    <source>
        <strain evidence="5 6">Z9</strain>
    </source>
</reference>
<comment type="caution">
    <text evidence="5">The sequence shown here is derived from an EMBL/GenBank/DDBJ whole genome shotgun (WGS) entry which is preliminary data.</text>
</comment>
<keyword evidence="6" id="KW-1185">Reference proteome</keyword>
<dbReference type="EMBL" id="LSKU01000001">
    <property type="protein sequence ID" value="KXG43850.1"/>
    <property type="molecule type" value="Genomic_DNA"/>
</dbReference>
<evidence type="ECO:0000313" key="6">
    <source>
        <dbReference type="Proteomes" id="UP000070352"/>
    </source>
</evidence>
<dbReference type="Gene3D" id="1.10.3210.10">
    <property type="entry name" value="Hypothetical protein af1432"/>
    <property type="match status" value="1"/>
</dbReference>
<name>A0A135L4J1_9BACI</name>
<dbReference type="SUPFAM" id="SSF52172">
    <property type="entry name" value="CheY-like"/>
    <property type="match status" value="1"/>
</dbReference>
<feature type="domain" description="HDOD" evidence="4">
    <location>
        <begin position="140"/>
        <end position="330"/>
    </location>
</feature>
<evidence type="ECO:0000313" key="5">
    <source>
        <dbReference type="EMBL" id="KXG43850.1"/>
    </source>
</evidence>
<dbReference type="RefSeq" id="WP_068724873.1">
    <property type="nucleotide sequence ID" value="NZ_LSKU01000001.1"/>
</dbReference>
<organism evidence="5 6">
    <name type="scientific">Tepidibacillus decaturensis</name>
    <dbReference type="NCBI Taxonomy" id="1413211"/>
    <lineage>
        <taxon>Bacteria</taxon>
        <taxon>Bacillati</taxon>
        <taxon>Bacillota</taxon>
        <taxon>Bacilli</taxon>
        <taxon>Bacillales</taxon>
        <taxon>Bacillaceae</taxon>
        <taxon>Tepidibacillus</taxon>
    </lineage>
</organism>
<dbReference type="OrthoDB" id="9788446at2"/>
<evidence type="ECO:0000256" key="1">
    <source>
        <dbReference type="ARBA" id="ARBA00022553"/>
    </source>
</evidence>
<feature type="modified residue" description="4-aspartylphosphate" evidence="2">
    <location>
        <position position="52"/>
    </location>
</feature>
<dbReference type="STRING" id="1413211.U473_07390"/>
<dbReference type="SUPFAM" id="SSF109604">
    <property type="entry name" value="HD-domain/PDEase-like"/>
    <property type="match status" value="1"/>
</dbReference>
<dbReference type="PROSITE" id="PS51833">
    <property type="entry name" value="HDOD"/>
    <property type="match status" value="1"/>
</dbReference>
<evidence type="ECO:0000259" key="3">
    <source>
        <dbReference type="PROSITE" id="PS50110"/>
    </source>
</evidence>
<evidence type="ECO:0000256" key="2">
    <source>
        <dbReference type="PROSITE-ProRule" id="PRU00169"/>
    </source>
</evidence>
<dbReference type="PANTHER" id="PTHR44591">
    <property type="entry name" value="STRESS RESPONSE REGULATOR PROTEIN 1"/>
    <property type="match status" value="1"/>
</dbReference>
<dbReference type="GO" id="GO:0000160">
    <property type="term" value="P:phosphorelay signal transduction system"/>
    <property type="evidence" value="ECO:0007669"/>
    <property type="project" value="InterPro"/>
</dbReference>
<protein>
    <recommendedName>
        <fullName evidence="7">Stage 0 sporulation protein A homolog</fullName>
    </recommendedName>
</protein>
<dbReference type="Proteomes" id="UP000070352">
    <property type="component" value="Unassembled WGS sequence"/>
</dbReference>
<dbReference type="Pfam" id="PF08668">
    <property type="entry name" value="HDOD"/>
    <property type="match status" value="1"/>
</dbReference>
<evidence type="ECO:0000259" key="4">
    <source>
        <dbReference type="PROSITE" id="PS51833"/>
    </source>
</evidence>
<dbReference type="InterPro" id="IPR011006">
    <property type="entry name" value="CheY-like_superfamily"/>
</dbReference>
<feature type="domain" description="Response regulatory" evidence="3">
    <location>
        <begin position="3"/>
        <end position="118"/>
    </location>
</feature>
<dbReference type="CDD" id="cd17569">
    <property type="entry name" value="REC_HupR-like"/>
    <property type="match status" value="1"/>
</dbReference>
<dbReference type="SMART" id="SM00448">
    <property type="entry name" value="REC"/>
    <property type="match status" value="1"/>
</dbReference>
<dbReference type="AlphaFoldDB" id="A0A135L4J1"/>
<dbReference type="InterPro" id="IPR001789">
    <property type="entry name" value="Sig_transdc_resp-reg_receiver"/>
</dbReference>